<evidence type="ECO:0000313" key="2">
    <source>
        <dbReference type="EMBL" id="QSS48940.1"/>
    </source>
</evidence>
<dbReference type="AlphaFoldDB" id="A0A8A1L5N4"/>
<gene>
    <name evidence="2" type="ORF">I7I53_09157</name>
</gene>
<dbReference type="VEuPathDB" id="FungiDB:I7I53_09157"/>
<proteinExistence type="predicted"/>
<sequence length="77" mass="8871">MKIHLQTPLDPMPHAYPCRKPNKKKMKIPFQCDKKYKRRKGNRKLPKKAPQSVIQTTLHNASPPVIFSTHSLASKIP</sequence>
<organism evidence="2 3">
    <name type="scientific">Ajellomyces capsulatus (strain H88)</name>
    <name type="common">Darling's disease fungus</name>
    <name type="synonym">Histoplasma capsulatum</name>
    <dbReference type="NCBI Taxonomy" id="544711"/>
    <lineage>
        <taxon>Eukaryota</taxon>
        <taxon>Fungi</taxon>
        <taxon>Dikarya</taxon>
        <taxon>Ascomycota</taxon>
        <taxon>Pezizomycotina</taxon>
        <taxon>Eurotiomycetes</taxon>
        <taxon>Eurotiomycetidae</taxon>
        <taxon>Onygenales</taxon>
        <taxon>Ajellomycetaceae</taxon>
        <taxon>Histoplasma</taxon>
    </lineage>
</organism>
<dbReference type="Proteomes" id="UP000663419">
    <property type="component" value="Chromosome 1"/>
</dbReference>
<name>A0A8A1L5N4_AJEC8</name>
<dbReference type="EMBL" id="CP069102">
    <property type="protein sequence ID" value="QSS48940.1"/>
    <property type="molecule type" value="Genomic_DNA"/>
</dbReference>
<protein>
    <submittedName>
        <fullName evidence="2">Uncharacterized protein</fullName>
    </submittedName>
</protein>
<evidence type="ECO:0000256" key="1">
    <source>
        <dbReference type="SAM" id="MobiDB-lite"/>
    </source>
</evidence>
<reference evidence="2" key="1">
    <citation type="submission" date="2021-01" db="EMBL/GenBank/DDBJ databases">
        <title>Chromosome-level genome assembly of a human fungal pathogen reveals clustering of transcriptionally co-regulated genes.</title>
        <authorList>
            <person name="Voorhies M."/>
            <person name="Cohen S."/>
            <person name="Shea T.P."/>
            <person name="Petrus S."/>
            <person name="Munoz J.F."/>
            <person name="Poplawski S."/>
            <person name="Goldman W.E."/>
            <person name="Michael T."/>
            <person name="Cuomo C.A."/>
            <person name="Sil A."/>
            <person name="Beyhan S."/>
        </authorList>
    </citation>
    <scope>NUCLEOTIDE SEQUENCE</scope>
    <source>
        <strain evidence="2">H88</strain>
    </source>
</reference>
<feature type="region of interest" description="Disordered" evidence="1">
    <location>
        <begin position="1"/>
        <end position="24"/>
    </location>
</feature>
<accession>A0A8A1L5N4</accession>
<evidence type="ECO:0000313" key="3">
    <source>
        <dbReference type="Proteomes" id="UP000663419"/>
    </source>
</evidence>